<dbReference type="Proteomes" id="UP000198604">
    <property type="component" value="Unassembled WGS sequence"/>
</dbReference>
<evidence type="ECO:0000313" key="2">
    <source>
        <dbReference type="Proteomes" id="UP000198604"/>
    </source>
</evidence>
<dbReference type="AlphaFoldDB" id="A0A0E4CRU2"/>
<dbReference type="EMBL" id="CTEN01000001">
    <property type="protein sequence ID" value="CQR23771.1"/>
    <property type="molecule type" value="Genomic_DNA"/>
</dbReference>
<reference evidence="2" key="1">
    <citation type="submission" date="2015-03" db="EMBL/GenBank/DDBJ databases">
        <authorList>
            <person name="Urmite Genomes"/>
        </authorList>
    </citation>
    <scope>NUCLEOTIDE SEQUENCE [LARGE SCALE GENOMIC DNA]</scope>
    <source>
        <strain evidence="2">FF10</strain>
    </source>
</reference>
<dbReference type="RefSeq" id="WP_093649523.1">
    <property type="nucleotide sequence ID" value="NZ_CTEN01000001.1"/>
</dbReference>
<protein>
    <submittedName>
        <fullName evidence="1">Phage major capsid protein</fullName>
    </submittedName>
</protein>
<name>A0A0E4CRU2_9STRE</name>
<organism evidence="1 2">
    <name type="scientific">Streptococcus varani</name>
    <dbReference type="NCBI Taxonomy" id="1608583"/>
    <lineage>
        <taxon>Bacteria</taxon>
        <taxon>Bacillati</taxon>
        <taxon>Bacillota</taxon>
        <taxon>Bacilli</taxon>
        <taxon>Lactobacillales</taxon>
        <taxon>Streptococcaceae</taxon>
        <taxon>Streptococcus</taxon>
    </lineage>
</organism>
<dbReference type="STRING" id="1608583.BN1356_00138"/>
<sequence length="274" mass="30201">MVVNYATKFDNKVDERFAKEALSTGIINQDFDFTGVDTVKVYSVPTSGMNDYKTTGQNRYGEAEELGNTVQTMVLKKDRSFTFTIDKKSEQDTNGVMEAGKALARQLSEVVIPEVDTYRFATIVAGAHADHITTAAVTKENAYEAVLDGQVKLTDAFIPTAGRVLHVSPKFYKLIKLDPTFVKNSDLGQEITIKGQVGMIDGLPVVLTPTSRLPQNVEFVIAHPVATTSPVKLEDYKIHDNPPGINGKLVEGRIRYDAFVLDNKKKAIYVHKSA</sequence>
<keyword evidence="2" id="KW-1185">Reference proteome</keyword>
<gene>
    <name evidence="1" type="ORF">BN1356_00138</name>
</gene>
<evidence type="ECO:0000313" key="1">
    <source>
        <dbReference type="EMBL" id="CQR23771.1"/>
    </source>
</evidence>
<dbReference type="OrthoDB" id="9770443at2"/>
<accession>A0A0E4CRU2</accession>
<proteinExistence type="predicted"/>